<feature type="domain" description="Acetyl-CoA hydrolase/transferase N-terminal" evidence="1">
    <location>
        <begin position="78"/>
        <end position="210"/>
    </location>
</feature>
<dbReference type="Gene3D" id="3.40.1080.10">
    <property type="entry name" value="Glutaconate Coenzyme A-transferase"/>
    <property type="match status" value="1"/>
</dbReference>
<dbReference type="GO" id="GO:0006083">
    <property type="term" value="P:acetate metabolic process"/>
    <property type="evidence" value="ECO:0007669"/>
    <property type="project" value="InterPro"/>
</dbReference>
<reference evidence="3" key="1">
    <citation type="submission" date="2010-08" db="EMBL/GenBank/DDBJ databases">
        <authorList>
            <consortium name="Caenorhabditis japonica Sequencing Consortium"/>
            <person name="Wilson R.K."/>
        </authorList>
    </citation>
    <scope>NUCLEOTIDE SEQUENCE [LARGE SCALE GENOMIC DNA]</scope>
    <source>
        <strain evidence="3">DF5081</strain>
    </source>
</reference>
<keyword evidence="3" id="KW-1185">Reference proteome</keyword>
<dbReference type="PANTHER" id="PTHR21432">
    <property type="entry name" value="ACETYL-COA HYDROLASE-RELATED"/>
    <property type="match status" value="1"/>
</dbReference>
<evidence type="ECO:0000259" key="1">
    <source>
        <dbReference type="Pfam" id="PF02550"/>
    </source>
</evidence>
<sequence>MSLKLAKAAKLAVFSRNYTLGPRLPTKLLRPKLGSEPKYVSADEALASVNSNTDIYVHNHAAAPNVLLEALCRRVDSAGLTDIRTSHLITTGSCPQFDPKYNGKIRNNSLFICGGNRKNVNAGAGDYTPIFLWETPELYTSGSLNVDVALITVSPPDERGFCTLGVDVDCSLAAATSAKRIIALVNSTMPRTRGHSTVHSSHFDFMVKTDRQIGSTSGGEQMSEVEQRIGKIIAENLVENGATLQLGIGAIPDSTLAAMKNHKDLGVHTEMFSDGVVELMNKGIINNQKKAFLPGKTVSSFAYGSPEFYKKIDNNPEFCEFFFNLR</sequence>
<evidence type="ECO:0000313" key="2">
    <source>
        <dbReference type="EnsemblMetazoa" id="CJA40460.1"/>
    </source>
</evidence>
<proteinExistence type="predicted"/>
<dbReference type="Pfam" id="PF02550">
    <property type="entry name" value="AcetylCoA_hydro"/>
    <property type="match status" value="1"/>
</dbReference>
<dbReference type="EnsemblMetazoa" id="CJA40460.1">
    <property type="protein sequence ID" value="CJA40460.1"/>
    <property type="gene ID" value="WBGene00216308"/>
</dbReference>
<dbReference type="InterPro" id="IPR003702">
    <property type="entry name" value="ActCoA_hydro_N"/>
</dbReference>
<accession>A0A8R1EU30</accession>
<dbReference type="SUPFAM" id="SSF100950">
    <property type="entry name" value="NagB/RpiA/CoA transferase-like"/>
    <property type="match status" value="2"/>
</dbReference>
<organism evidence="2 3">
    <name type="scientific">Caenorhabditis japonica</name>
    <dbReference type="NCBI Taxonomy" id="281687"/>
    <lineage>
        <taxon>Eukaryota</taxon>
        <taxon>Metazoa</taxon>
        <taxon>Ecdysozoa</taxon>
        <taxon>Nematoda</taxon>
        <taxon>Chromadorea</taxon>
        <taxon>Rhabditida</taxon>
        <taxon>Rhabditina</taxon>
        <taxon>Rhabditomorpha</taxon>
        <taxon>Rhabditoidea</taxon>
        <taxon>Rhabditidae</taxon>
        <taxon>Peloderinae</taxon>
        <taxon>Caenorhabditis</taxon>
    </lineage>
</organism>
<dbReference type="PANTHER" id="PTHR21432:SF13">
    <property type="entry name" value="ACETYL-COA HYDROLASE"/>
    <property type="match status" value="1"/>
</dbReference>
<dbReference type="Gene3D" id="3.30.750.70">
    <property type="entry name" value="4-hydroxybutyrate coenzyme like domains"/>
    <property type="match status" value="1"/>
</dbReference>
<dbReference type="Proteomes" id="UP000005237">
    <property type="component" value="Unassembled WGS sequence"/>
</dbReference>
<dbReference type="AlphaFoldDB" id="A0A8R1EU30"/>
<protein>
    <recommendedName>
        <fullName evidence="1">Acetyl-CoA hydrolase/transferase N-terminal domain-containing protein</fullName>
    </recommendedName>
</protein>
<dbReference type="InterPro" id="IPR037171">
    <property type="entry name" value="NagB/RpiA_transferase-like"/>
</dbReference>
<dbReference type="GO" id="GO:0008775">
    <property type="term" value="F:acetate CoA-transferase activity"/>
    <property type="evidence" value="ECO:0007669"/>
    <property type="project" value="InterPro"/>
</dbReference>
<dbReference type="GO" id="GO:0005739">
    <property type="term" value="C:mitochondrion"/>
    <property type="evidence" value="ECO:0007669"/>
    <property type="project" value="TreeGrafter"/>
</dbReference>
<evidence type="ECO:0000313" key="3">
    <source>
        <dbReference type="Proteomes" id="UP000005237"/>
    </source>
</evidence>
<name>A0A8R1EU30_CAEJA</name>
<reference evidence="2" key="2">
    <citation type="submission" date="2022-06" db="UniProtKB">
        <authorList>
            <consortium name="EnsemblMetazoa"/>
        </authorList>
    </citation>
    <scope>IDENTIFICATION</scope>
    <source>
        <strain evidence="2">DF5081</strain>
    </source>
</reference>
<dbReference type="InterPro" id="IPR046433">
    <property type="entry name" value="ActCoA_hydro"/>
</dbReference>